<dbReference type="RefSeq" id="WP_247197996.1">
    <property type="nucleotide sequence ID" value="NZ_JALKCG010000001.1"/>
</dbReference>
<evidence type="ECO:0000256" key="5">
    <source>
        <dbReference type="SAM" id="Phobius"/>
    </source>
</evidence>
<dbReference type="Proteomes" id="UP001202867">
    <property type="component" value="Unassembled WGS sequence"/>
</dbReference>
<feature type="transmembrane region" description="Helical" evidence="5">
    <location>
        <begin position="405"/>
        <end position="423"/>
    </location>
</feature>
<feature type="transmembrane region" description="Helical" evidence="5">
    <location>
        <begin position="54"/>
        <end position="73"/>
    </location>
</feature>
<keyword evidence="7" id="KW-0436">Ligase</keyword>
<evidence type="ECO:0000313" key="8">
    <source>
        <dbReference type="Proteomes" id="UP001202867"/>
    </source>
</evidence>
<feature type="transmembrane region" description="Helical" evidence="5">
    <location>
        <begin position="369"/>
        <end position="393"/>
    </location>
</feature>
<evidence type="ECO:0000256" key="1">
    <source>
        <dbReference type="ARBA" id="ARBA00004141"/>
    </source>
</evidence>
<reference evidence="8" key="2">
    <citation type="submission" date="2023-07" db="EMBL/GenBank/DDBJ databases">
        <title>Ancylobacter moscoviensis sp. nov., facultatively methylotrophic bacteria from activated sludge and the reclassification of Starkeya novella (Starkey 1934) Kelly et al. 2000 as Ancylobacter novellus comb. nov., Starkeya koreensis Im et al. 2006 as Ancylobacter koreensis comb.nov., Angulomicrobium tetraedrale Vasil'eva et al. 1986 as Ancylobacter tetraedralis comb. nov., Angulomicrobium amanitiforme Fritz et al. 2004 as Ancylobacter amanitiformis comb. nov. and Methylorhabdus multivorans Doronina et al. 1996 as Ancylobacter multivorans comb. nov. and emended description of the genus Ancylobacter.</title>
        <authorList>
            <person name="Doronina N."/>
            <person name="Chemodurova A."/>
            <person name="Grouzdev D."/>
            <person name="Koziaeva V."/>
            <person name="Shi W."/>
            <person name="Wu L."/>
            <person name="Kaparullina E."/>
        </authorList>
    </citation>
    <scope>NUCLEOTIDE SEQUENCE [LARGE SCALE GENOMIC DNA]</scope>
    <source>
        <strain evidence="8">Jip08</strain>
    </source>
</reference>
<comment type="subcellular location">
    <subcellularLocation>
        <location evidence="1">Membrane</location>
        <topology evidence="1">Multi-pass membrane protein</topology>
    </subcellularLocation>
</comment>
<keyword evidence="3 5" id="KW-1133">Transmembrane helix</keyword>
<feature type="transmembrane region" description="Helical" evidence="5">
    <location>
        <begin position="109"/>
        <end position="132"/>
    </location>
</feature>
<feature type="transmembrane region" description="Helical" evidence="5">
    <location>
        <begin position="189"/>
        <end position="208"/>
    </location>
</feature>
<keyword evidence="2 5" id="KW-0812">Transmembrane</keyword>
<organism evidence="7 8">
    <name type="scientific">Ancylobacter koreensis</name>
    <dbReference type="NCBI Taxonomy" id="266121"/>
    <lineage>
        <taxon>Bacteria</taxon>
        <taxon>Pseudomonadati</taxon>
        <taxon>Pseudomonadota</taxon>
        <taxon>Alphaproteobacteria</taxon>
        <taxon>Hyphomicrobiales</taxon>
        <taxon>Xanthobacteraceae</taxon>
        <taxon>Ancylobacter</taxon>
    </lineage>
</organism>
<sequence length="457" mass="48920">MLFANIVLGGATTAGYLSDVILQFLSVPFLMLGIWLWIDRLSSVARSRAPSPELILGVGMIVVALAIGLAQFVPLFGAPGWAGISRQIVAAGGPPLDAAWTGSSSVDPAASLAALPAVLPPLALFLLVGLLGGEQRLRLIGWAVFFSLLALALGVVQVSQGPQSPLRFFEFGHRVEAVGFFANRNHFSALLYVTLTLGAAWCVARGEGVLAARVPQQRKLVWLVTTFGLLVLLLGGIALARSRAGILLTVLVAGVIVAISPSILTILTGRRGNFRRVRWIAFAAVAGVLLLVGQIGAERFLHRFDDGIVDQIRLKLNARSLELVGDALPTGTGLASFTAVYPAYERLDDLRPGYVNRAHNDWLEFPLEAGAAGILLMVLFLAWFMLRGFRLWLRPPDGAAPVRLLLPRCASLAVLLLLIHSFVDYPLRTATLFAYFALCCALMTPPPGSARVDGQPV</sequence>
<gene>
    <name evidence="7" type="ORF">MWN33_00045</name>
</gene>
<reference evidence="7 8" key="1">
    <citation type="submission" date="2022-04" db="EMBL/GenBank/DDBJ databases">
        <authorList>
            <person name="Grouzdev D.S."/>
            <person name="Pantiukh K.S."/>
            <person name="Krutkina M.S."/>
        </authorList>
    </citation>
    <scope>NUCLEOTIDE SEQUENCE [LARGE SCALE GENOMIC DNA]</scope>
    <source>
        <strain evidence="7 8">Jip08</strain>
    </source>
</reference>
<comment type="caution">
    <text evidence="7">The sequence shown here is derived from an EMBL/GenBank/DDBJ whole genome shotgun (WGS) entry which is preliminary data.</text>
</comment>
<keyword evidence="8" id="KW-1185">Reference proteome</keyword>
<evidence type="ECO:0000313" key="7">
    <source>
        <dbReference type="EMBL" id="MCK0206420.1"/>
    </source>
</evidence>
<dbReference type="Pfam" id="PF04932">
    <property type="entry name" value="Wzy_C"/>
    <property type="match status" value="1"/>
</dbReference>
<dbReference type="GO" id="GO:0016874">
    <property type="term" value="F:ligase activity"/>
    <property type="evidence" value="ECO:0007669"/>
    <property type="project" value="UniProtKB-KW"/>
</dbReference>
<dbReference type="PANTHER" id="PTHR37422">
    <property type="entry name" value="TEICHURONIC ACID BIOSYNTHESIS PROTEIN TUAE"/>
    <property type="match status" value="1"/>
</dbReference>
<feature type="transmembrane region" description="Helical" evidence="5">
    <location>
        <begin position="20"/>
        <end position="38"/>
    </location>
</feature>
<evidence type="ECO:0000259" key="6">
    <source>
        <dbReference type="Pfam" id="PF04932"/>
    </source>
</evidence>
<name>A0ABT0DGL6_9HYPH</name>
<feature type="domain" description="O-antigen ligase-related" evidence="6">
    <location>
        <begin position="229"/>
        <end position="377"/>
    </location>
</feature>
<feature type="transmembrane region" description="Helical" evidence="5">
    <location>
        <begin position="220"/>
        <end position="240"/>
    </location>
</feature>
<keyword evidence="4 5" id="KW-0472">Membrane</keyword>
<proteinExistence type="predicted"/>
<feature type="transmembrane region" description="Helical" evidence="5">
    <location>
        <begin position="279"/>
        <end position="297"/>
    </location>
</feature>
<dbReference type="EMBL" id="JALKCG010000001">
    <property type="protein sequence ID" value="MCK0206420.1"/>
    <property type="molecule type" value="Genomic_DNA"/>
</dbReference>
<feature type="transmembrane region" description="Helical" evidence="5">
    <location>
        <begin position="139"/>
        <end position="159"/>
    </location>
</feature>
<evidence type="ECO:0000256" key="3">
    <source>
        <dbReference type="ARBA" id="ARBA00022989"/>
    </source>
</evidence>
<feature type="transmembrane region" description="Helical" evidence="5">
    <location>
        <begin position="246"/>
        <end position="267"/>
    </location>
</feature>
<evidence type="ECO:0000256" key="4">
    <source>
        <dbReference type="ARBA" id="ARBA00023136"/>
    </source>
</evidence>
<dbReference type="PANTHER" id="PTHR37422:SF13">
    <property type="entry name" value="LIPOPOLYSACCHARIDE BIOSYNTHESIS PROTEIN PA4999-RELATED"/>
    <property type="match status" value="1"/>
</dbReference>
<dbReference type="InterPro" id="IPR007016">
    <property type="entry name" value="O-antigen_ligase-rel_domated"/>
</dbReference>
<evidence type="ECO:0000256" key="2">
    <source>
        <dbReference type="ARBA" id="ARBA00022692"/>
    </source>
</evidence>
<accession>A0ABT0DGL6</accession>
<protein>
    <submittedName>
        <fullName evidence="7">O-antigen ligase family protein</fullName>
    </submittedName>
</protein>
<dbReference type="InterPro" id="IPR051533">
    <property type="entry name" value="WaaL-like"/>
</dbReference>